<proteinExistence type="predicted"/>
<keyword evidence="2" id="KW-1185">Reference proteome</keyword>
<evidence type="ECO:0000313" key="2">
    <source>
        <dbReference type="Proteomes" id="UP000573499"/>
    </source>
</evidence>
<reference evidence="1 2" key="1">
    <citation type="submission" date="2020-07" db="EMBL/GenBank/DDBJ databases">
        <title>Novel species isolated from subtropical streams in China.</title>
        <authorList>
            <person name="Lu H."/>
        </authorList>
    </citation>
    <scope>NUCLEOTIDE SEQUENCE [LARGE SCALE GENOMIC DNA]</scope>
    <source>
        <strain evidence="1 2">LX47W</strain>
    </source>
</reference>
<accession>A0A7W2F745</accession>
<evidence type="ECO:0000313" key="1">
    <source>
        <dbReference type="EMBL" id="MBA5686337.1"/>
    </source>
</evidence>
<dbReference type="EMBL" id="JACEZU010000002">
    <property type="protein sequence ID" value="MBA5686337.1"/>
    <property type="molecule type" value="Genomic_DNA"/>
</dbReference>
<comment type="caution">
    <text evidence="1">The sequence shown here is derived from an EMBL/GenBank/DDBJ whole genome shotgun (WGS) entry which is preliminary data.</text>
</comment>
<name>A0A7W2F745_9BURK</name>
<sequence length="552" mass="61896">MNDDVLSASSFGRLVQSSELSASPKMVVYEFVERIEAPSDGPGVLISHGADAYLQDMSMIVSLFFNCTCSPDIDLVRRLISGVAGTATRKVPQRLLRRTFDKDVFLQPDDSKEFVNFINQLLGLERKTYLGVMRAIRTYVTGLHRVADDLELAYTLMVAAGESLTQDFDGYESDWDSIQEKKRVPIDEALESAPAEVAERVREAVISIEHVALSRRFQEFVAANVSADYFEGNFEEHANPPGRSELLGLLEAAYKARSQYVHNLRQLPGMVSMLPGHVETVLPIEGRQRMLTLQGLARLIRDVIISFVCKQPVVDKESYDYHSELSGVVTVRLGSQAWIADTSGDISKLGRDRLEAFLEQFSGVPSGGKVTDISDLLRSYLSHATKMKADARRPYWVMLVLFNSIAKEKSVPISGAFNKLMDRDFKTVSAESLLLHAYLSQAVDCTIEEQFQTFQRYKKRRGNAGGIRFPRLFEAAIGLELAERYRALGQYERFRETATLTADDYPEHLELRASLKSLSNDVPISWPDILLPKRSAASTDSTTIPEQDMHSR</sequence>
<protein>
    <submittedName>
        <fullName evidence="1">Uncharacterized protein</fullName>
    </submittedName>
</protein>
<dbReference type="Proteomes" id="UP000573499">
    <property type="component" value="Unassembled WGS sequence"/>
</dbReference>
<dbReference type="RefSeq" id="WP_182152140.1">
    <property type="nucleotide sequence ID" value="NZ_JACEZU010000002.1"/>
</dbReference>
<organism evidence="1 2">
    <name type="scientific">Rugamonas apoptosis</name>
    <dbReference type="NCBI Taxonomy" id="2758570"/>
    <lineage>
        <taxon>Bacteria</taxon>
        <taxon>Pseudomonadati</taxon>
        <taxon>Pseudomonadota</taxon>
        <taxon>Betaproteobacteria</taxon>
        <taxon>Burkholderiales</taxon>
        <taxon>Oxalobacteraceae</taxon>
        <taxon>Telluria group</taxon>
        <taxon>Rugamonas</taxon>
    </lineage>
</organism>
<gene>
    <name evidence="1" type="ORF">H3H39_04635</name>
</gene>
<dbReference type="AlphaFoldDB" id="A0A7W2F745"/>